<dbReference type="Proteomes" id="UP000650466">
    <property type="component" value="Unassembled WGS sequence"/>
</dbReference>
<reference evidence="2" key="1">
    <citation type="submission" date="2020-09" db="EMBL/GenBank/DDBJ databases">
        <title>Draft Genome Sequence of Paenibacillus sp. WST5.</title>
        <authorList>
            <person name="Bao Z."/>
        </authorList>
    </citation>
    <scope>NUCLEOTIDE SEQUENCE</scope>
    <source>
        <strain evidence="2">WST5</strain>
    </source>
</reference>
<protein>
    <submittedName>
        <fullName evidence="2">Extracellular solute-binding protein</fullName>
    </submittedName>
</protein>
<dbReference type="RefSeq" id="WP_188175276.1">
    <property type="nucleotide sequence ID" value="NZ_JACVVD010000004.1"/>
</dbReference>
<dbReference type="AlphaFoldDB" id="A0A926QK94"/>
<proteinExistence type="predicted"/>
<keyword evidence="3" id="KW-1185">Reference proteome</keyword>
<dbReference type="Gene3D" id="3.40.190.10">
    <property type="entry name" value="Periplasmic binding protein-like II"/>
    <property type="match status" value="2"/>
</dbReference>
<dbReference type="Pfam" id="PF13416">
    <property type="entry name" value="SBP_bac_8"/>
    <property type="match status" value="1"/>
</dbReference>
<evidence type="ECO:0000256" key="1">
    <source>
        <dbReference type="SAM" id="SignalP"/>
    </source>
</evidence>
<feature type="signal peptide" evidence="1">
    <location>
        <begin position="1"/>
        <end position="18"/>
    </location>
</feature>
<dbReference type="InterPro" id="IPR006059">
    <property type="entry name" value="SBP"/>
</dbReference>
<dbReference type="InterPro" id="IPR050490">
    <property type="entry name" value="Bact_solute-bd_prot1"/>
</dbReference>
<organism evidence="2 3">
    <name type="scientific">Paenibacillus sedimenti</name>
    <dbReference type="NCBI Taxonomy" id="2770274"/>
    <lineage>
        <taxon>Bacteria</taxon>
        <taxon>Bacillati</taxon>
        <taxon>Bacillota</taxon>
        <taxon>Bacilli</taxon>
        <taxon>Bacillales</taxon>
        <taxon>Paenibacillaceae</taxon>
        <taxon>Paenibacillus</taxon>
    </lineage>
</organism>
<dbReference type="EMBL" id="JACVVD010000004">
    <property type="protein sequence ID" value="MBD0381508.1"/>
    <property type="molecule type" value="Genomic_DNA"/>
</dbReference>
<dbReference type="PANTHER" id="PTHR43649:SF12">
    <property type="entry name" value="DIACETYLCHITOBIOSE BINDING PROTEIN DASA"/>
    <property type="match status" value="1"/>
</dbReference>
<gene>
    <name evidence="2" type="ORF">ICC18_15375</name>
</gene>
<dbReference type="SUPFAM" id="SSF53850">
    <property type="entry name" value="Periplasmic binding protein-like II"/>
    <property type="match status" value="1"/>
</dbReference>
<dbReference type="PANTHER" id="PTHR43649">
    <property type="entry name" value="ARABINOSE-BINDING PROTEIN-RELATED"/>
    <property type="match status" value="1"/>
</dbReference>
<name>A0A926QK94_9BACL</name>
<evidence type="ECO:0000313" key="2">
    <source>
        <dbReference type="EMBL" id="MBD0381508.1"/>
    </source>
</evidence>
<sequence>MKKMAVTLASMLAVSSLAACSSSNTTKEAAGSSAPAPAATTAAVKEGNAKPVKLRIYAQYADEDTKSPYDYAVAELKKEMPNVELELDIQAQDDGQKLKTYAATGNLPDIFQSGLDIIDTFKKSNNILVLDEYVTKFGFKDKMQPSAMNTLVTEDGHTYAFPYAGNEVNLLYYNKELFQQNGVKVPTTYDEMMAAVKTFNGKGITPLSIFAKEKWPCVALYDMFVTRAEPAGIKKLDKGQANVEDAAYKSAAEQIIALVKAGMLPKGATNLNYDQAAALFHEGKAAMFINGQWEIEAATKALGDKVGYMYIPAADAGAYEKGKTAFSGSGGPGGYAVSANTKDKELAAKVAAFISLKYAEYKFTNRSNPIVATKVDKPVVKQFPPMMEQLSQDIPKITSTTAFAWGLSNPKFKAAIEDSAQNLLTGNYTVDQFVKDVNKAVAAK</sequence>
<evidence type="ECO:0000313" key="3">
    <source>
        <dbReference type="Proteomes" id="UP000650466"/>
    </source>
</evidence>
<accession>A0A926QK94</accession>
<feature type="chain" id="PRO_5039387542" evidence="1">
    <location>
        <begin position="19"/>
        <end position="444"/>
    </location>
</feature>
<comment type="caution">
    <text evidence="2">The sequence shown here is derived from an EMBL/GenBank/DDBJ whole genome shotgun (WGS) entry which is preliminary data.</text>
</comment>
<keyword evidence="1" id="KW-0732">Signal</keyword>
<dbReference type="PROSITE" id="PS51257">
    <property type="entry name" value="PROKAR_LIPOPROTEIN"/>
    <property type="match status" value="1"/>
</dbReference>